<accession>A0A1G8ML03</accession>
<dbReference type="AlphaFoldDB" id="A0A1G8ML03"/>
<dbReference type="InterPro" id="IPR016084">
    <property type="entry name" value="Haem_Oase-like_multi-hlx"/>
</dbReference>
<dbReference type="EMBL" id="FNDT01000018">
    <property type="protein sequence ID" value="SDI68583.1"/>
    <property type="molecule type" value="Genomic_DNA"/>
</dbReference>
<evidence type="ECO:0000313" key="2">
    <source>
        <dbReference type="Proteomes" id="UP000199258"/>
    </source>
</evidence>
<gene>
    <name evidence="1" type="ORF">SAMN04488693_11844</name>
</gene>
<keyword evidence="2" id="KW-1185">Reference proteome</keyword>
<dbReference type="SMART" id="SM01236">
    <property type="entry name" value="Haem_oxygenase_2"/>
    <property type="match status" value="1"/>
</dbReference>
<dbReference type="Proteomes" id="UP000199258">
    <property type="component" value="Unassembled WGS sequence"/>
</dbReference>
<evidence type="ECO:0000313" key="1">
    <source>
        <dbReference type="EMBL" id="SDI68583.1"/>
    </source>
</evidence>
<organism evidence="1 2">
    <name type="scientific">Arthrobacter subterraneus</name>
    <dbReference type="NCBI Taxonomy" id="335973"/>
    <lineage>
        <taxon>Bacteria</taxon>
        <taxon>Bacillati</taxon>
        <taxon>Actinomycetota</taxon>
        <taxon>Actinomycetes</taxon>
        <taxon>Micrococcales</taxon>
        <taxon>Micrococcaceae</taxon>
        <taxon>Arthrobacter</taxon>
    </lineage>
</organism>
<dbReference type="SUPFAM" id="SSF48613">
    <property type="entry name" value="Heme oxygenase-like"/>
    <property type="match status" value="1"/>
</dbReference>
<proteinExistence type="predicted"/>
<dbReference type="Gene3D" id="1.20.910.10">
    <property type="entry name" value="Heme oxygenase-like"/>
    <property type="match status" value="1"/>
</dbReference>
<name>A0A1G8ML03_9MICC</name>
<reference evidence="1 2" key="1">
    <citation type="submission" date="2016-10" db="EMBL/GenBank/DDBJ databases">
        <authorList>
            <person name="de Groot N.N."/>
        </authorList>
    </citation>
    <scope>NUCLEOTIDE SEQUENCE [LARGE SCALE GENOMIC DNA]</scope>
    <source>
        <strain evidence="1 2">NP_1H</strain>
    </source>
</reference>
<protein>
    <submittedName>
        <fullName evidence="1">Iron-containing redox enzyme</fullName>
    </submittedName>
</protein>
<sequence>MKLTGTTTSAHRREGCAMKSPEARGFVSRALLELLPQEPNTEGLNALSGAVTDALGASSGILADDDLQLTLFCLYELHYGGVDGSHPDWEWEPGLIGVRRLIERDFEAALRSAVELPSLEPRDSDGVAAVLFELAAADTGPSVSRYVAKKASLEQAQEFLIHKSVYQLKEADPHTWAIPRLTGRAKAAMVEIQADEYGGGRPERMHSALFARTMRGAGLEDSYGYYLDAVPAITLASTNMMSLFGLNRRLRGAIVGHLAAYEMTSSQPNRLYGNGFRRLGFDEDVTWYFDEHVEADAVHEQIAGRDLAGGLVEAEPEMLGDVYFGAAAALAVDGMLGEHIMGAWEKGESSLRTKVQAPA</sequence>
<dbReference type="Pfam" id="PF14518">
    <property type="entry name" value="Haem_oxygenas_2"/>
    <property type="match status" value="1"/>
</dbReference>
<dbReference type="STRING" id="335973.SAMN04488693_11844"/>